<dbReference type="SUPFAM" id="SSF47598">
    <property type="entry name" value="Ribbon-helix-helix"/>
    <property type="match status" value="1"/>
</dbReference>
<evidence type="ECO:0000313" key="2">
    <source>
        <dbReference type="Proteomes" id="UP000546464"/>
    </source>
</evidence>
<dbReference type="InterPro" id="IPR010985">
    <property type="entry name" value="Ribbon_hlx_hlx"/>
</dbReference>
<dbReference type="Pfam" id="PF19891">
    <property type="entry name" value="DUF6364"/>
    <property type="match status" value="1"/>
</dbReference>
<reference evidence="1 2" key="1">
    <citation type="submission" date="2020-07" db="EMBL/GenBank/DDBJ databases">
        <authorList>
            <person name="Feng X."/>
        </authorList>
    </citation>
    <scope>NUCLEOTIDE SEQUENCE [LARGE SCALE GENOMIC DNA]</scope>
    <source>
        <strain evidence="1 2">JCM31066</strain>
    </source>
</reference>
<dbReference type="AlphaFoldDB" id="A0A842HE34"/>
<evidence type="ECO:0000313" key="1">
    <source>
        <dbReference type="EMBL" id="MBC2593794.1"/>
    </source>
</evidence>
<sequence length="76" mass="8885">MKNLTLRIEEPKLNRARKIAAERSTSVNALIRDYLDDLIAREDRQVQARVELLELCQTSKARVGNKNWSRGDLYDR</sequence>
<protein>
    <submittedName>
        <fullName evidence="1">CopG family transcriptional regulator</fullName>
    </submittedName>
</protein>
<gene>
    <name evidence="1" type="ORF">H5P28_05925</name>
</gene>
<accession>A0A842HE34</accession>
<comment type="caution">
    <text evidence="1">The sequence shown here is derived from an EMBL/GenBank/DDBJ whole genome shotgun (WGS) entry which is preliminary data.</text>
</comment>
<organism evidence="1 2">
    <name type="scientific">Ruficoccus amylovorans</name>
    <dbReference type="NCBI Taxonomy" id="1804625"/>
    <lineage>
        <taxon>Bacteria</taxon>
        <taxon>Pseudomonadati</taxon>
        <taxon>Verrucomicrobiota</taxon>
        <taxon>Opitutia</taxon>
        <taxon>Puniceicoccales</taxon>
        <taxon>Cerasicoccaceae</taxon>
        <taxon>Ruficoccus</taxon>
    </lineage>
</organism>
<dbReference type="EMBL" id="JACHVB010000014">
    <property type="protein sequence ID" value="MBC2593794.1"/>
    <property type="molecule type" value="Genomic_DNA"/>
</dbReference>
<dbReference type="GO" id="GO:0006355">
    <property type="term" value="P:regulation of DNA-templated transcription"/>
    <property type="evidence" value="ECO:0007669"/>
    <property type="project" value="InterPro"/>
</dbReference>
<dbReference type="RefSeq" id="WP_185674793.1">
    <property type="nucleotide sequence ID" value="NZ_JACHVB010000014.1"/>
</dbReference>
<dbReference type="Proteomes" id="UP000546464">
    <property type="component" value="Unassembled WGS sequence"/>
</dbReference>
<proteinExistence type="predicted"/>
<dbReference type="InterPro" id="IPR045944">
    <property type="entry name" value="DUF6364"/>
</dbReference>
<keyword evidence="2" id="KW-1185">Reference proteome</keyword>
<name>A0A842HE34_9BACT</name>